<feature type="domain" description="Cytidyltransferase-like" evidence="3">
    <location>
        <begin position="15"/>
        <end position="116"/>
    </location>
</feature>
<dbReference type="GO" id="GO:0016779">
    <property type="term" value="F:nucleotidyltransferase activity"/>
    <property type="evidence" value="ECO:0007669"/>
    <property type="project" value="UniProtKB-KW"/>
</dbReference>
<dbReference type="InterPro" id="IPR004821">
    <property type="entry name" value="Cyt_trans-like"/>
</dbReference>
<evidence type="ECO:0000259" key="3">
    <source>
        <dbReference type="Pfam" id="PF01467"/>
    </source>
</evidence>
<evidence type="ECO:0000313" key="4">
    <source>
        <dbReference type="EMBL" id="SVC57292.1"/>
    </source>
</evidence>
<reference evidence="4" key="1">
    <citation type="submission" date="2018-05" db="EMBL/GenBank/DDBJ databases">
        <authorList>
            <person name="Lanie J.A."/>
            <person name="Ng W.-L."/>
            <person name="Kazmierczak K.M."/>
            <person name="Andrzejewski T.M."/>
            <person name="Davidsen T.M."/>
            <person name="Wayne K.J."/>
            <person name="Tettelin H."/>
            <person name="Glass J.I."/>
            <person name="Rusch D."/>
            <person name="Podicherti R."/>
            <person name="Tsui H.-C.T."/>
            <person name="Winkler M.E."/>
        </authorList>
    </citation>
    <scope>NUCLEOTIDE SEQUENCE</scope>
</reference>
<dbReference type="AlphaFoldDB" id="A0A382NC34"/>
<dbReference type="InterPro" id="IPR029056">
    <property type="entry name" value="Ribokinase-like"/>
</dbReference>
<sequence length="208" mass="23539">MKTKEKNASKKTVFISGKFEVLHPGHLRLFRFARELGDYLIVGVLSDKLAENQTQQLIVPEDLRVEGVQSNSDIDEVICIKDSVSECIKDLKPDYVVKGKEHESLFNEELEVVEEYGGRLVFSSGEVVFSSLNLIKNLSEIKPKIATLPLDYLDRHEIEKKDLIETIQKFSELNICVIGDLIIDEYISCDPLGMSQEEPSIVVRPIDS</sequence>
<dbReference type="NCBIfam" id="TIGR00125">
    <property type="entry name" value="cyt_tran_rel"/>
    <property type="match status" value="1"/>
</dbReference>
<dbReference type="Gene3D" id="3.40.50.620">
    <property type="entry name" value="HUPs"/>
    <property type="match status" value="1"/>
</dbReference>
<dbReference type="Pfam" id="PF01467">
    <property type="entry name" value="CTP_transf_like"/>
    <property type="match status" value="1"/>
</dbReference>
<keyword evidence="2" id="KW-0548">Nucleotidyltransferase</keyword>
<dbReference type="InterPro" id="IPR050385">
    <property type="entry name" value="Archaeal_FAD_synthase"/>
</dbReference>
<dbReference type="Gene3D" id="3.40.1190.20">
    <property type="match status" value="1"/>
</dbReference>
<organism evidence="4">
    <name type="scientific">marine metagenome</name>
    <dbReference type="NCBI Taxonomy" id="408172"/>
    <lineage>
        <taxon>unclassified sequences</taxon>
        <taxon>metagenomes</taxon>
        <taxon>ecological metagenomes</taxon>
    </lineage>
</organism>
<dbReference type="PANTHER" id="PTHR43793:SF1">
    <property type="entry name" value="FAD SYNTHASE"/>
    <property type="match status" value="1"/>
</dbReference>
<accession>A0A382NC34</accession>
<evidence type="ECO:0000256" key="1">
    <source>
        <dbReference type="ARBA" id="ARBA00022679"/>
    </source>
</evidence>
<dbReference type="InterPro" id="IPR014729">
    <property type="entry name" value="Rossmann-like_a/b/a_fold"/>
</dbReference>
<evidence type="ECO:0000256" key="2">
    <source>
        <dbReference type="ARBA" id="ARBA00022695"/>
    </source>
</evidence>
<keyword evidence="1" id="KW-0808">Transferase</keyword>
<protein>
    <recommendedName>
        <fullName evidence="3">Cytidyltransferase-like domain-containing protein</fullName>
    </recommendedName>
</protein>
<proteinExistence type="predicted"/>
<dbReference type="SUPFAM" id="SSF52374">
    <property type="entry name" value="Nucleotidylyl transferase"/>
    <property type="match status" value="1"/>
</dbReference>
<gene>
    <name evidence="4" type="ORF">METZ01_LOCUS310146</name>
</gene>
<name>A0A382NC34_9ZZZZ</name>
<dbReference type="EMBL" id="UINC01098622">
    <property type="protein sequence ID" value="SVC57292.1"/>
    <property type="molecule type" value="Genomic_DNA"/>
</dbReference>
<feature type="non-terminal residue" evidence="4">
    <location>
        <position position="208"/>
    </location>
</feature>
<dbReference type="PANTHER" id="PTHR43793">
    <property type="entry name" value="FAD SYNTHASE"/>
    <property type="match status" value="1"/>
</dbReference>